<sequence length="252" mass="25891">MTSRDFFVDAWRDALTRLASALGGTASAATPGIFTLTSGVPIPNLNGVLALDRDPDPTVVAAAVAAYEVTGPWSLQVRTTPSAAIVEAATERGLTMAVPLPLLGRDLGEAPGERALPKGITVRAVDPGDTAYGDTLADAFGAPRPLLAPLASPAVLGAAGMRGFLVEDQGVPVATSFGIVSGDTVGLVNIAVVPSHRRRGLGALATEAVITDAVARGARSAYLHATPLGLPLYERLGFELEEQWTMFLPAAS</sequence>
<dbReference type="Pfam" id="PF00583">
    <property type="entry name" value="Acetyltransf_1"/>
    <property type="match status" value="1"/>
</dbReference>
<feature type="domain" description="N-acetyltransferase" evidence="1">
    <location>
        <begin position="120"/>
        <end position="252"/>
    </location>
</feature>
<dbReference type="Gene3D" id="3.40.630.30">
    <property type="match status" value="1"/>
</dbReference>
<dbReference type="SUPFAM" id="SSF55729">
    <property type="entry name" value="Acyl-CoA N-acyltransferases (Nat)"/>
    <property type="match status" value="1"/>
</dbReference>
<organism evidence="2 3">
    <name type="scientific">Herbiconiux aconitum</name>
    <dbReference type="NCBI Taxonomy" id="2970913"/>
    <lineage>
        <taxon>Bacteria</taxon>
        <taxon>Bacillati</taxon>
        <taxon>Actinomycetota</taxon>
        <taxon>Actinomycetes</taxon>
        <taxon>Micrococcales</taxon>
        <taxon>Microbacteriaceae</taxon>
        <taxon>Herbiconiux</taxon>
    </lineage>
</organism>
<comment type="caution">
    <text evidence="2">The sequence shown here is derived from an EMBL/GenBank/DDBJ whole genome shotgun (WGS) entry which is preliminary data.</text>
</comment>
<evidence type="ECO:0000259" key="1">
    <source>
        <dbReference type="PROSITE" id="PS51186"/>
    </source>
</evidence>
<dbReference type="Proteomes" id="UP001165584">
    <property type="component" value="Unassembled WGS sequence"/>
</dbReference>
<reference evidence="2" key="1">
    <citation type="submission" date="2022-08" db="EMBL/GenBank/DDBJ databases">
        <authorList>
            <person name="Deng Y."/>
            <person name="Han X.-F."/>
            <person name="Zhang Y.-Q."/>
        </authorList>
    </citation>
    <scope>NUCLEOTIDE SEQUENCE</scope>
    <source>
        <strain evidence="2">CPCC 205763</strain>
    </source>
</reference>
<dbReference type="InterPro" id="IPR000182">
    <property type="entry name" value="GNAT_dom"/>
</dbReference>
<evidence type="ECO:0000313" key="3">
    <source>
        <dbReference type="Proteomes" id="UP001165584"/>
    </source>
</evidence>
<dbReference type="CDD" id="cd04301">
    <property type="entry name" value="NAT_SF"/>
    <property type="match status" value="1"/>
</dbReference>
<proteinExistence type="predicted"/>
<dbReference type="InterPro" id="IPR016181">
    <property type="entry name" value="Acyl_CoA_acyltransferase"/>
</dbReference>
<name>A0ABT2GNG0_9MICO</name>
<protein>
    <submittedName>
        <fullName evidence="2">GNAT family N-acetyltransferase</fullName>
    </submittedName>
</protein>
<dbReference type="PROSITE" id="PS51186">
    <property type="entry name" value="GNAT"/>
    <property type="match status" value="1"/>
</dbReference>
<gene>
    <name evidence="2" type="ORF">N1027_06380</name>
</gene>
<keyword evidence="3" id="KW-1185">Reference proteome</keyword>
<dbReference type="EMBL" id="JANLCM010000001">
    <property type="protein sequence ID" value="MCS5717759.1"/>
    <property type="molecule type" value="Genomic_DNA"/>
</dbReference>
<dbReference type="InterPro" id="IPR052523">
    <property type="entry name" value="Trichothecene_AcTrans"/>
</dbReference>
<evidence type="ECO:0000313" key="2">
    <source>
        <dbReference type="EMBL" id="MCS5717759.1"/>
    </source>
</evidence>
<dbReference type="PANTHER" id="PTHR42791">
    <property type="entry name" value="GNAT FAMILY ACETYLTRANSFERASE"/>
    <property type="match status" value="1"/>
</dbReference>
<dbReference type="PANTHER" id="PTHR42791:SF1">
    <property type="entry name" value="N-ACETYLTRANSFERASE DOMAIN-CONTAINING PROTEIN"/>
    <property type="match status" value="1"/>
</dbReference>
<dbReference type="RefSeq" id="WP_259506284.1">
    <property type="nucleotide sequence ID" value="NZ_JANLCM010000001.1"/>
</dbReference>
<accession>A0ABT2GNG0</accession>